<evidence type="ECO:0008006" key="4">
    <source>
        <dbReference type="Google" id="ProtNLM"/>
    </source>
</evidence>
<dbReference type="STRING" id="341454.A0A4S2N508"/>
<feature type="region of interest" description="Disordered" evidence="1">
    <location>
        <begin position="301"/>
        <end position="331"/>
    </location>
</feature>
<dbReference type="Pfam" id="PF15375">
    <property type="entry name" value="FSAF1"/>
    <property type="match status" value="1"/>
</dbReference>
<proteinExistence type="predicted"/>
<dbReference type="PANTHER" id="PTHR28096:SF1">
    <property type="entry name" value="PROTEIN FAF1"/>
    <property type="match status" value="1"/>
</dbReference>
<gene>
    <name evidence="2" type="ORF">EX30DRAFT_381784</name>
</gene>
<dbReference type="Proteomes" id="UP000298138">
    <property type="component" value="Unassembled WGS sequence"/>
</dbReference>
<name>A0A4S2N508_9PEZI</name>
<feature type="compositionally biased region" description="Basic residues" evidence="1">
    <location>
        <begin position="1"/>
        <end position="10"/>
    </location>
</feature>
<reference evidence="2 3" key="1">
    <citation type="submission" date="2019-04" db="EMBL/GenBank/DDBJ databases">
        <title>Comparative genomics and transcriptomics to analyze fruiting body development in filamentous ascomycetes.</title>
        <authorList>
            <consortium name="DOE Joint Genome Institute"/>
            <person name="Lutkenhaus R."/>
            <person name="Traeger S."/>
            <person name="Breuer J."/>
            <person name="Kuo A."/>
            <person name="Lipzen A."/>
            <person name="Pangilinan J."/>
            <person name="Dilworth D."/>
            <person name="Sandor L."/>
            <person name="Poggeler S."/>
            <person name="Barry K."/>
            <person name="Grigoriev I.V."/>
            <person name="Nowrousian M."/>
        </authorList>
    </citation>
    <scope>NUCLEOTIDE SEQUENCE [LARGE SCALE GENOMIC DNA]</scope>
    <source>
        <strain evidence="2 3">CBS 389.68</strain>
    </source>
</reference>
<dbReference type="PANTHER" id="PTHR28096">
    <property type="entry name" value="PROTEIN FAF1"/>
    <property type="match status" value="1"/>
</dbReference>
<dbReference type="InParanoid" id="A0A4S2N508"/>
<evidence type="ECO:0000313" key="2">
    <source>
        <dbReference type="EMBL" id="TGZ84257.1"/>
    </source>
</evidence>
<keyword evidence="3" id="KW-1185">Reference proteome</keyword>
<feature type="compositionally biased region" description="Low complexity" evidence="1">
    <location>
        <begin position="147"/>
        <end position="159"/>
    </location>
</feature>
<dbReference type="AlphaFoldDB" id="A0A4S2N508"/>
<feature type="compositionally biased region" description="Basic residues" evidence="1">
    <location>
        <begin position="318"/>
        <end position="331"/>
    </location>
</feature>
<dbReference type="EMBL" id="ML220113">
    <property type="protein sequence ID" value="TGZ84257.1"/>
    <property type="molecule type" value="Genomic_DNA"/>
</dbReference>
<feature type="compositionally biased region" description="Basic and acidic residues" evidence="1">
    <location>
        <begin position="107"/>
        <end position="128"/>
    </location>
</feature>
<protein>
    <recommendedName>
        <fullName evidence="4">Protein FAF1</fullName>
    </recommendedName>
</protein>
<feature type="region of interest" description="Disordered" evidence="1">
    <location>
        <begin position="60"/>
        <end position="180"/>
    </location>
</feature>
<feature type="compositionally biased region" description="Acidic residues" evidence="1">
    <location>
        <begin position="76"/>
        <end position="91"/>
    </location>
</feature>
<evidence type="ECO:0000313" key="3">
    <source>
        <dbReference type="Proteomes" id="UP000298138"/>
    </source>
</evidence>
<dbReference type="GO" id="GO:0005730">
    <property type="term" value="C:nucleolus"/>
    <property type="evidence" value="ECO:0007669"/>
    <property type="project" value="TreeGrafter"/>
</dbReference>
<organism evidence="2 3">
    <name type="scientific">Ascodesmis nigricans</name>
    <dbReference type="NCBI Taxonomy" id="341454"/>
    <lineage>
        <taxon>Eukaryota</taxon>
        <taxon>Fungi</taxon>
        <taxon>Dikarya</taxon>
        <taxon>Ascomycota</taxon>
        <taxon>Pezizomycotina</taxon>
        <taxon>Pezizomycetes</taxon>
        <taxon>Pezizales</taxon>
        <taxon>Ascodesmidaceae</taxon>
        <taxon>Ascodesmis</taxon>
    </lineage>
</organism>
<dbReference type="FunCoup" id="A0A4S2N508">
    <property type="interactions" value="182"/>
</dbReference>
<dbReference type="InterPro" id="IPR053030">
    <property type="entry name" value="Ribosomal_biogenesis_FAF1-like"/>
</dbReference>
<sequence length="331" mass="36508">MDRPQKRKRSATISTTASRATKRPRSPPPAFDSSHDEDSSPDIPIADPMALLRAHFESQFEPIDIAPVVASVDERGSEDEEEEDDDEEGEEWCGCSDYVDEEEEEKEKEKGVIVVHHEETRRGGRGDEEGGISRAEMKAFLSGKLIPTSKPASTASTTKSKPKSTDASDEDATPDTEALNLKNDLALQRLLKESHLLSSDSSSFEATGKNRHKALDIRLDSLGVKPLEGQKHGWHLRKGIEGKKKAVEKLRRKEAKENGIILEKEVREVKKVKRVREMDAPGFKPAVGRFKNGTLVLSKKDVRDIEGRSGGGKSGRGGGRKGGKPKGKRRK</sequence>
<accession>A0A4S2N508</accession>
<feature type="compositionally biased region" description="Gly residues" evidence="1">
    <location>
        <begin position="308"/>
        <end position="317"/>
    </location>
</feature>
<dbReference type="OrthoDB" id="5556956at2759"/>
<dbReference type="GO" id="GO:0000462">
    <property type="term" value="P:maturation of SSU-rRNA from tricistronic rRNA transcript (SSU-rRNA, 5.8S rRNA, LSU-rRNA)"/>
    <property type="evidence" value="ECO:0007669"/>
    <property type="project" value="TreeGrafter"/>
</dbReference>
<evidence type="ECO:0000256" key="1">
    <source>
        <dbReference type="SAM" id="MobiDB-lite"/>
    </source>
</evidence>
<dbReference type="InterPro" id="IPR027973">
    <property type="entry name" value="FSAF1-like"/>
</dbReference>
<feature type="region of interest" description="Disordered" evidence="1">
    <location>
        <begin position="1"/>
        <end position="46"/>
    </location>
</feature>